<organism evidence="3 4">
    <name type="scientific">Rhodopseudomonas rhenobacensis</name>
    <dbReference type="NCBI Taxonomy" id="87461"/>
    <lineage>
        <taxon>Bacteria</taxon>
        <taxon>Pseudomonadati</taxon>
        <taxon>Pseudomonadota</taxon>
        <taxon>Alphaproteobacteria</taxon>
        <taxon>Hyphomicrobiales</taxon>
        <taxon>Nitrobacteraceae</taxon>
        <taxon>Rhodopseudomonas</taxon>
    </lineage>
</organism>
<evidence type="ECO:0000256" key="1">
    <source>
        <dbReference type="ARBA" id="ARBA00023115"/>
    </source>
</evidence>
<accession>A0A7W7Z373</accession>
<dbReference type="GO" id="GO:0006596">
    <property type="term" value="P:polyamine biosynthetic process"/>
    <property type="evidence" value="ECO:0007669"/>
    <property type="project" value="UniProtKB-KW"/>
</dbReference>
<dbReference type="RefSeq" id="WP_184256797.1">
    <property type="nucleotide sequence ID" value="NZ_JACHIH010000009.1"/>
</dbReference>
<gene>
    <name evidence="3" type="ORF">HNR60_001952</name>
</gene>
<dbReference type="PANTHER" id="PTHR43317">
    <property type="entry name" value="THERMOSPERMINE SYNTHASE ACAULIS5"/>
    <property type="match status" value="1"/>
</dbReference>
<feature type="transmembrane region" description="Helical" evidence="2">
    <location>
        <begin position="407"/>
        <end position="424"/>
    </location>
</feature>
<evidence type="ECO:0000313" key="4">
    <source>
        <dbReference type="Proteomes" id="UP000542353"/>
    </source>
</evidence>
<keyword evidence="2" id="KW-1133">Transmembrane helix</keyword>
<keyword evidence="2" id="KW-0812">Transmembrane</keyword>
<feature type="transmembrane region" description="Helical" evidence="2">
    <location>
        <begin position="436"/>
        <end position="455"/>
    </location>
</feature>
<dbReference type="NCBIfam" id="NF037959">
    <property type="entry name" value="MFS_SpdSyn"/>
    <property type="match status" value="1"/>
</dbReference>
<dbReference type="PANTHER" id="PTHR43317:SF1">
    <property type="entry name" value="THERMOSPERMINE SYNTHASE ACAULIS5"/>
    <property type="match status" value="1"/>
</dbReference>
<dbReference type="SUPFAM" id="SSF53335">
    <property type="entry name" value="S-adenosyl-L-methionine-dependent methyltransferases"/>
    <property type="match status" value="1"/>
</dbReference>
<feature type="transmembrane region" description="Helical" evidence="2">
    <location>
        <begin position="161"/>
        <end position="181"/>
    </location>
</feature>
<feature type="transmembrane region" description="Helical" evidence="2">
    <location>
        <begin position="20"/>
        <end position="43"/>
    </location>
</feature>
<evidence type="ECO:0000256" key="2">
    <source>
        <dbReference type="SAM" id="Phobius"/>
    </source>
</evidence>
<name>A0A7W7Z373_9BRAD</name>
<proteinExistence type="predicted"/>
<protein>
    <submittedName>
        <fullName evidence="3">Uncharacterized protein</fullName>
    </submittedName>
</protein>
<dbReference type="AlphaFoldDB" id="A0A7W7Z373"/>
<dbReference type="Gene3D" id="3.40.50.150">
    <property type="entry name" value="Vaccinia Virus protein VP39"/>
    <property type="match status" value="1"/>
</dbReference>
<feature type="transmembrane region" description="Helical" evidence="2">
    <location>
        <begin position="87"/>
        <end position="107"/>
    </location>
</feature>
<feature type="transmembrane region" description="Helical" evidence="2">
    <location>
        <begin position="241"/>
        <end position="259"/>
    </location>
</feature>
<feature type="transmembrane region" description="Helical" evidence="2">
    <location>
        <begin position="193"/>
        <end position="214"/>
    </location>
</feature>
<feature type="transmembrane region" description="Helical" evidence="2">
    <location>
        <begin position="119"/>
        <end position="140"/>
    </location>
</feature>
<keyword evidence="4" id="KW-1185">Reference proteome</keyword>
<reference evidence="3 4" key="1">
    <citation type="submission" date="2020-08" db="EMBL/GenBank/DDBJ databases">
        <title>Genomic Encyclopedia of Type Strains, Phase IV (KMG-IV): sequencing the most valuable type-strain genomes for metagenomic binning, comparative biology and taxonomic classification.</title>
        <authorList>
            <person name="Goeker M."/>
        </authorList>
    </citation>
    <scope>NUCLEOTIDE SEQUENCE [LARGE SCALE GENOMIC DNA]</scope>
    <source>
        <strain evidence="3 4">DSM 12706</strain>
    </source>
</reference>
<feature type="transmembrane region" description="Helical" evidence="2">
    <location>
        <begin position="319"/>
        <end position="339"/>
    </location>
</feature>
<evidence type="ECO:0000313" key="3">
    <source>
        <dbReference type="EMBL" id="MBB5047200.1"/>
    </source>
</evidence>
<keyword evidence="1" id="KW-0620">Polyamine biosynthesis</keyword>
<sequence>MTSSTPAAASEPIPRSRNGLILIVYTAAIFTSALLLFSVQPLFTKMVLPRLGGSPAVWSVAMVFFQSLLLGGYAYAHYLMRLQSRTIPVVVHLLLLVVAFYGLPLSIAGGWGTPPSSGYPFWLLGLFAVSIGLPFFALAANNPLLQAWFVRTGHPDGHDPYFLYASSNIGSFLALLCYPLLLEPMLSLRTQNLVWTAGYALLILLILGCGWLLLQSPGVTLRDEADATPAPPPTWAVRARWIFLAAVPSGLLIAVTAHISTDVAAAPLLWVLPLSLYLLTWVLVFQSRPLLPHKWMLALQPLAIAGVLILLAYGGEQNLLLTLGGHQLCFFIIAMACHGELARTRPAASHLTGFYVALSFGGMVGGLFAGLVAPYTFSWIAEYPILLALAALCRPPAAEPLPRWTRWYWPVLAVVAVALLAPSLNGGTLFDWLETHRVVVIGDVALLATFAALVLRANRWKVFATVALGLVLLRVYPYEDGRVDTVRSFFGVHKIVVTPNGQYHVLMHGTTIHGAQKVLNDDGSPVTGRPEPISYYHQDGGIGQGISAIRARKGAPLRVAVIGLGSGTLTCAAAPGESWRFFEIDQSMVDTARDPKYFTFVKTCAPDLAPVMGDARLTFAQEPDGLYDLIIVDAYSSDAIPIHLATQEAMAIYKAKLSPQGAVLMHVSNRHLELASVVVGIADANALKSWVYSEDSGRDAEYIFSTSVVVSARQDADVGSIASSDKWALTAPDKTQRVWTDDYSNVLGAVWRRLRDGEQ</sequence>
<comment type="caution">
    <text evidence="3">The sequence shown here is derived from an EMBL/GenBank/DDBJ whole genome shotgun (WGS) entry which is preliminary data.</text>
</comment>
<dbReference type="Proteomes" id="UP000542353">
    <property type="component" value="Unassembled WGS sequence"/>
</dbReference>
<feature type="transmembrane region" description="Helical" evidence="2">
    <location>
        <begin position="55"/>
        <end position="75"/>
    </location>
</feature>
<dbReference type="EMBL" id="JACHIH010000009">
    <property type="protein sequence ID" value="MBB5047200.1"/>
    <property type="molecule type" value="Genomic_DNA"/>
</dbReference>
<keyword evidence="2" id="KW-0472">Membrane</keyword>
<feature type="transmembrane region" description="Helical" evidence="2">
    <location>
        <begin position="296"/>
        <end position="313"/>
    </location>
</feature>
<feature type="transmembrane region" description="Helical" evidence="2">
    <location>
        <begin position="351"/>
        <end position="371"/>
    </location>
</feature>
<dbReference type="InterPro" id="IPR029063">
    <property type="entry name" value="SAM-dependent_MTases_sf"/>
</dbReference>
<feature type="transmembrane region" description="Helical" evidence="2">
    <location>
        <begin position="265"/>
        <end position="284"/>
    </location>
</feature>